<sequence>MSLSRLYIITIIFCTTLTSLASFAQESKPGLRYLMQKLAKEATPNTGPAPDYSNLYYWAASPFKKDPSDSVPSFLKDEVRTEEADVFFIHPTSYKSIDGNSYSLADLQTKPLKMMQAMKDAPWNADLSDTSLNNETDSKSILYQASVFNGSCRVFAPRYRQANLKAFLVRNADNEQKAFDLAYEDIKTAFQYFLDHYNKNRPIIIAGHSQGCMLATRLLKDFFDGKSLQNRLVCAYLIGSQIPKNSFQHIPIGENPYQTGCFVGWRSFREGSALPPMILEETGGNQCVNPLKWTTDTVAANPSDNKGSMLLFGKIIPGKIGAKIDPQNRILWVDGDLGKYLPSKMTNLHILDYNLFWLNIRENVKTRVGAFFKR</sequence>
<dbReference type="Pfam" id="PF11288">
    <property type="entry name" value="DUF3089"/>
    <property type="match status" value="1"/>
</dbReference>
<evidence type="ECO:0000256" key="1">
    <source>
        <dbReference type="SAM" id="SignalP"/>
    </source>
</evidence>
<dbReference type="SUPFAM" id="SSF53474">
    <property type="entry name" value="alpha/beta-Hydrolases"/>
    <property type="match status" value="1"/>
</dbReference>
<organism evidence="2 3">
    <name type="scientific">Pseudopedobacter saltans</name>
    <dbReference type="NCBI Taxonomy" id="151895"/>
    <lineage>
        <taxon>Bacteria</taxon>
        <taxon>Pseudomonadati</taxon>
        <taxon>Bacteroidota</taxon>
        <taxon>Sphingobacteriia</taxon>
        <taxon>Sphingobacteriales</taxon>
        <taxon>Sphingobacteriaceae</taxon>
        <taxon>Pseudopedobacter</taxon>
    </lineage>
</organism>
<comment type="caution">
    <text evidence="2">The sequence shown here is derived from an EMBL/GenBank/DDBJ whole genome shotgun (WGS) entry which is preliminary data.</text>
</comment>
<gene>
    <name evidence="2" type="ORF">DI598_10590</name>
</gene>
<protein>
    <submittedName>
        <fullName evidence="2">DUF3089 domain-containing protein</fullName>
    </submittedName>
</protein>
<dbReference type="EMBL" id="QFOI01000179">
    <property type="protein sequence ID" value="PZP47829.1"/>
    <property type="molecule type" value="Genomic_DNA"/>
</dbReference>
<keyword evidence="1" id="KW-0732">Signal</keyword>
<dbReference type="Gene3D" id="3.40.50.1820">
    <property type="entry name" value="alpha/beta hydrolase"/>
    <property type="match status" value="1"/>
</dbReference>
<dbReference type="InterPro" id="IPR021440">
    <property type="entry name" value="DUF3089"/>
</dbReference>
<dbReference type="InterPro" id="IPR029058">
    <property type="entry name" value="AB_hydrolase_fold"/>
</dbReference>
<feature type="signal peptide" evidence="1">
    <location>
        <begin position="1"/>
        <end position="24"/>
    </location>
</feature>
<reference evidence="2 3" key="1">
    <citation type="submission" date="2017-11" db="EMBL/GenBank/DDBJ databases">
        <title>Infants hospitalized years apart are colonized by the same room-sourced microbial strains.</title>
        <authorList>
            <person name="Brooks B."/>
            <person name="Olm M.R."/>
            <person name="Firek B.A."/>
            <person name="Baker R."/>
            <person name="Thomas B.C."/>
            <person name="Morowitz M.J."/>
            <person name="Banfield J.F."/>
        </authorList>
    </citation>
    <scope>NUCLEOTIDE SEQUENCE [LARGE SCALE GENOMIC DNA]</scope>
    <source>
        <strain evidence="2">S2_009_000_R2_76</strain>
    </source>
</reference>
<dbReference type="Proteomes" id="UP000249645">
    <property type="component" value="Unassembled WGS sequence"/>
</dbReference>
<feature type="chain" id="PRO_5015876398" evidence="1">
    <location>
        <begin position="25"/>
        <end position="374"/>
    </location>
</feature>
<evidence type="ECO:0000313" key="3">
    <source>
        <dbReference type="Proteomes" id="UP000249645"/>
    </source>
</evidence>
<evidence type="ECO:0000313" key="2">
    <source>
        <dbReference type="EMBL" id="PZP47829.1"/>
    </source>
</evidence>
<proteinExistence type="predicted"/>
<name>A0A2W5H1B1_9SPHI</name>
<accession>A0A2W5H1B1</accession>
<dbReference type="AlphaFoldDB" id="A0A2W5H1B1"/>